<sequence length="129" mass="14659">MLLSDEPNALVIITGDFNHHTTGFKSKDISQANHLKQLVTFKTRDSGTLDWFFTNRPKLFSVSQLPKVASSDHYTILGRTMLSSRHKPAIKIESRDMRDTAWRALGRWMTEKTGTRFLMLSLVKTSSGC</sequence>
<evidence type="ECO:0000313" key="2">
    <source>
        <dbReference type="Proteomes" id="UP001159428"/>
    </source>
</evidence>
<dbReference type="InterPro" id="IPR036691">
    <property type="entry name" value="Endo/exonu/phosph_ase_sf"/>
</dbReference>
<evidence type="ECO:0008006" key="3">
    <source>
        <dbReference type="Google" id="ProtNLM"/>
    </source>
</evidence>
<name>A0AAU9VKX4_9CNID</name>
<dbReference type="PANTHER" id="PTHR47510">
    <property type="entry name" value="REVERSE TRANSCRIPTASE DOMAIN-CONTAINING PROTEIN"/>
    <property type="match status" value="1"/>
</dbReference>
<dbReference type="EMBL" id="CALNXJ010000001">
    <property type="protein sequence ID" value="CAH3031761.1"/>
    <property type="molecule type" value="Genomic_DNA"/>
</dbReference>
<dbReference type="SUPFAM" id="SSF56219">
    <property type="entry name" value="DNase I-like"/>
    <property type="match status" value="1"/>
</dbReference>
<reference evidence="1 2" key="1">
    <citation type="submission" date="2022-05" db="EMBL/GenBank/DDBJ databases">
        <authorList>
            <consortium name="Genoscope - CEA"/>
            <person name="William W."/>
        </authorList>
    </citation>
    <scope>NUCLEOTIDE SEQUENCE [LARGE SCALE GENOMIC DNA]</scope>
</reference>
<proteinExistence type="predicted"/>
<organism evidence="1 2">
    <name type="scientific">Pocillopora meandrina</name>
    <dbReference type="NCBI Taxonomy" id="46732"/>
    <lineage>
        <taxon>Eukaryota</taxon>
        <taxon>Metazoa</taxon>
        <taxon>Cnidaria</taxon>
        <taxon>Anthozoa</taxon>
        <taxon>Hexacorallia</taxon>
        <taxon>Scleractinia</taxon>
        <taxon>Astrocoeniina</taxon>
        <taxon>Pocilloporidae</taxon>
        <taxon>Pocillopora</taxon>
    </lineage>
</organism>
<dbReference type="Proteomes" id="UP001159428">
    <property type="component" value="Unassembled WGS sequence"/>
</dbReference>
<keyword evidence="2" id="KW-1185">Reference proteome</keyword>
<dbReference type="AlphaFoldDB" id="A0AAU9VKX4"/>
<comment type="caution">
    <text evidence="1">The sequence shown here is derived from an EMBL/GenBank/DDBJ whole genome shotgun (WGS) entry which is preliminary data.</text>
</comment>
<evidence type="ECO:0000313" key="1">
    <source>
        <dbReference type="EMBL" id="CAH3031761.1"/>
    </source>
</evidence>
<gene>
    <name evidence="1" type="ORF">PMEA_00000570</name>
</gene>
<dbReference type="Gene3D" id="3.60.10.10">
    <property type="entry name" value="Endonuclease/exonuclease/phosphatase"/>
    <property type="match status" value="1"/>
</dbReference>
<accession>A0AAU9VKX4</accession>
<dbReference type="PANTHER" id="PTHR47510:SF3">
    <property type="entry name" value="ENDO_EXONUCLEASE_PHOSPHATASE DOMAIN-CONTAINING PROTEIN"/>
    <property type="match status" value="1"/>
</dbReference>
<protein>
    <recommendedName>
        <fullName evidence="3">Endonuclease/exonuclease/phosphatase domain-containing protein</fullName>
    </recommendedName>
</protein>